<accession>A0A1E5UQ77</accession>
<evidence type="ECO:0000256" key="14">
    <source>
        <dbReference type="SAM" id="MobiDB-lite"/>
    </source>
</evidence>
<keyword evidence="10 13" id="KW-0333">Golgi apparatus</keyword>
<keyword evidence="16" id="KW-1185">Reference proteome</keyword>
<feature type="compositionally biased region" description="Basic residues" evidence="14">
    <location>
        <begin position="1"/>
        <end position="10"/>
    </location>
</feature>
<dbReference type="Pfam" id="PF01762">
    <property type="entry name" value="Galactosyl_T"/>
    <property type="match status" value="1"/>
</dbReference>
<feature type="transmembrane region" description="Helical" evidence="13">
    <location>
        <begin position="49"/>
        <end position="69"/>
    </location>
</feature>
<evidence type="ECO:0000256" key="3">
    <source>
        <dbReference type="ARBA" id="ARBA00004922"/>
    </source>
</evidence>
<keyword evidence="6 15" id="KW-0808">Transferase</keyword>
<dbReference type="EC" id="2.4.1.-" evidence="13"/>
<evidence type="ECO:0000256" key="4">
    <source>
        <dbReference type="ARBA" id="ARBA00008661"/>
    </source>
</evidence>
<evidence type="ECO:0000256" key="12">
    <source>
        <dbReference type="ARBA" id="ARBA00023211"/>
    </source>
</evidence>
<evidence type="ECO:0000256" key="9">
    <source>
        <dbReference type="ARBA" id="ARBA00022989"/>
    </source>
</evidence>
<comment type="pathway">
    <text evidence="3">Protein modification; protein glycosylation.</text>
</comment>
<sequence>MPLHHPKHRHHDDDLLPYRRSDDEAKPRRPYTPTFPSSASASLGSANRLLVLFAGTCLVLAAASFAFAVSASRSRPPPPLPPPAVAFRCGPAEDSLRSFLASSSSPGRNYSAGDREKVLAVVGVHTEHGSAARRAALRATWFPLNPEGIVSLEHGTGLSFRFVTGRPKDKQKMEDLQKEADMHHDFLFIDADEDTKPPQKMLAFFKAAYHMFDAEFYVKAEDDIYLRPDRLAALLAKERPQHRTYVGCMKKGPVVNDPNQKWYESSWELLGNEYFVHASGSLYALSSEVVEAVATAKSDSLRMFDYEDVTIGAWMLTMNVKHEDNRAMCDPTCTPTSIAVWDKKCSSGIFCINCLSQNLSDTLRGNYLKLAHAQQMLKGLHYPIPGSCNITDKIKQLHNITLCSKSPTLPPEVEEEE</sequence>
<evidence type="ECO:0000256" key="8">
    <source>
        <dbReference type="ARBA" id="ARBA00022968"/>
    </source>
</evidence>
<dbReference type="OrthoDB" id="414175at2759"/>
<dbReference type="EMBL" id="LWDX02068451">
    <property type="protein sequence ID" value="OEL14968.1"/>
    <property type="molecule type" value="Genomic_DNA"/>
</dbReference>
<comment type="similarity">
    <text evidence="4 13">Belongs to the glycosyltransferase 31 family.</text>
</comment>
<keyword evidence="5 13" id="KW-0328">Glycosyltransferase</keyword>
<dbReference type="GO" id="GO:0008378">
    <property type="term" value="F:galactosyltransferase activity"/>
    <property type="evidence" value="ECO:0007669"/>
    <property type="project" value="TreeGrafter"/>
</dbReference>
<comment type="subcellular location">
    <subcellularLocation>
        <location evidence="2 13">Golgi apparatus membrane</location>
        <topology evidence="2 13">Single-pass type II membrane protein</topology>
    </subcellularLocation>
</comment>
<dbReference type="PANTHER" id="PTHR11214">
    <property type="entry name" value="BETA-1,3-N-ACETYLGLUCOSAMINYLTRANSFERASE"/>
    <property type="match status" value="1"/>
</dbReference>
<proteinExistence type="inferred from homology"/>
<evidence type="ECO:0000256" key="2">
    <source>
        <dbReference type="ARBA" id="ARBA00004323"/>
    </source>
</evidence>
<evidence type="ECO:0000256" key="7">
    <source>
        <dbReference type="ARBA" id="ARBA00022692"/>
    </source>
</evidence>
<gene>
    <name evidence="15" type="ORF">BAE44_0024011</name>
</gene>
<dbReference type="GO" id="GO:0000139">
    <property type="term" value="C:Golgi membrane"/>
    <property type="evidence" value="ECO:0007669"/>
    <property type="project" value="UniProtKB-SubCell"/>
</dbReference>
<keyword evidence="9 13" id="KW-1133">Transmembrane helix</keyword>
<dbReference type="PANTHER" id="PTHR11214:SF85">
    <property type="entry name" value="BETA-1,3-GALACTOSYLTRANSFERASE 12-RELATED"/>
    <property type="match status" value="1"/>
</dbReference>
<name>A0A1E5UQ77_9POAL</name>
<reference evidence="15 16" key="1">
    <citation type="submission" date="2016-09" db="EMBL/GenBank/DDBJ databases">
        <title>The draft genome of Dichanthelium oligosanthes: A C3 panicoid grass species.</title>
        <authorList>
            <person name="Studer A.J."/>
            <person name="Schnable J.C."/>
            <person name="Brutnell T.P."/>
        </authorList>
    </citation>
    <scope>NUCLEOTIDE SEQUENCE [LARGE SCALE GENOMIC DNA]</scope>
    <source>
        <strain evidence="16">cv. Kellogg 1175</strain>
        <tissue evidence="15">Leaf</tissue>
    </source>
</reference>
<evidence type="ECO:0000256" key="1">
    <source>
        <dbReference type="ARBA" id="ARBA00001936"/>
    </source>
</evidence>
<evidence type="ECO:0000256" key="6">
    <source>
        <dbReference type="ARBA" id="ARBA00022679"/>
    </source>
</evidence>
<feature type="compositionally biased region" description="Basic and acidic residues" evidence="14">
    <location>
        <begin position="11"/>
        <end position="27"/>
    </location>
</feature>
<dbReference type="InterPro" id="IPR002659">
    <property type="entry name" value="Glyco_trans_31"/>
</dbReference>
<evidence type="ECO:0000313" key="15">
    <source>
        <dbReference type="EMBL" id="OEL14968.1"/>
    </source>
</evidence>
<keyword evidence="8 13" id="KW-0735">Signal-anchor</keyword>
<evidence type="ECO:0000256" key="5">
    <source>
        <dbReference type="ARBA" id="ARBA00022676"/>
    </source>
</evidence>
<protein>
    <recommendedName>
        <fullName evidence="13">Hexosyltransferase</fullName>
        <ecNumber evidence="13">2.4.1.-</ecNumber>
    </recommendedName>
</protein>
<dbReference type="Gene3D" id="3.90.550.50">
    <property type="match status" value="1"/>
</dbReference>
<evidence type="ECO:0000313" key="16">
    <source>
        <dbReference type="Proteomes" id="UP000095767"/>
    </source>
</evidence>
<evidence type="ECO:0000256" key="13">
    <source>
        <dbReference type="RuleBase" id="RU363063"/>
    </source>
</evidence>
<dbReference type="UniPathway" id="UPA00378"/>
<keyword evidence="7 13" id="KW-0812">Transmembrane</keyword>
<evidence type="ECO:0000256" key="11">
    <source>
        <dbReference type="ARBA" id="ARBA00023136"/>
    </source>
</evidence>
<dbReference type="AlphaFoldDB" id="A0A1E5UQ77"/>
<feature type="region of interest" description="Disordered" evidence="14">
    <location>
        <begin position="1"/>
        <end position="41"/>
    </location>
</feature>
<comment type="cofactor">
    <cofactor evidence="1 13">
        <name>Mn(2+)</name>
        <dbReference type="ChEBI" id="CHEBI:29035"/>
    </cofactor>
</comment>
<comment type="caution">
    <text evidence="15">The sequence shown here is derived from an EMBL/GenBank/DDBJ whole genome shotgun (WGS) entry which is preliminary data.</text>
</comment>
<evidence type="ECO:0000256" key="10">
    <source>
        <dbReference type="ARBA" id="ARBA00023034"/>
    </source>
</evidence>
<organism evidence="15 16">
    <name type="scientific">Dichanthelium oligosanthes</name>
    <dbReference type="NCBI Taxonomy" id="888268"/>
    <lineage>
        <taxon>Eukaryota</taxon>
        <taxon>Viridiplantae</taxon>
        <taxon>Streptophyta</taxon>
        <taxon>Embryophyta</taxon>
        <taxon>Tracheophyta</taxon>
        <taxon>Spermatophyta</taxon>
        <taxon>Magnoliopsida</taxon>
        <taxon>Liliopsida</taxon>
        <taxon>Poales</taxon>
        <taxon>Poaceae</taxon>
        <taxon>PACMAD clade</taxon>
        <taxon>Panicoideae</taxon>
        <taxon>Panicodae</taxon>
        <taxon>Paniceae</taxon>
        <taxon>Dichantheliinae</taxon>
        <taxon>Dichanthelium</taxon>
    </lineage>
</organism>
<keyword evidence="12 13" id="KW-0464">Manganese</keyword>
<dbReference type="Proteomes" id="UP000095767">
    <property type="component" value="Unassembled WGS sequence"/>
</dbReference>
<keyword evidence="11 13" id="KW-0472">Membrane</keyword>